<comment type="similarity">
    <text evidence="3 9">Belongs to the class-II aminoacyl-tRNA synthetase family. HisZ subfamily.</text>
</comment>
<keyword evidence="12" id="KW-0328">Glycosyltransferase</keyword>
<reference evidence="13" key="1">
    <citation type="submission" date="2016-10" db="EMBL/GenBank/DDBJ databases">
        <authorList>
            <person name="Varghese N."/>
            <person name="Submissions S."/>
        </authorList>
    </citation>
    <scope>NUCLEOTIDE SEQUENCE [LARGE SCALE GENOMIC DNA]</scope>
    <source>
        <strain evidence="13">DSM 11005</strain>
    </source>
</reference>
<feature type="binding site" evidence="10">
    <location>
        <position position="268"/>
    </location>
    <ligand>
        <name>L-histidine</name>
        <dbReference type="ChEBI" id="CHEBI:57595"/>
    </ligand>
</feature>
<dbReference type="Pfam" id="PF13393">
    <property type="entry name" value="tRNA-synt_His"/>
    <property type="match status" value="1"/>
</dbReference>
<evidence type="ECO:0000256" key="10">
    <source>
        <dbReference type="PIRSR" id="PIRSR001549-1"/>
    </source>
</evidence>
<feature type="binding site" evidence="10">
    <location>
        <begin position="79"/>
        <end position="81"/>
    </location>
    <ligand>
        <name>L-histidine</name>
        <dbReference type="ChEBI" id="CHEBI:57595"/>
    </ligand>
</feature>
<gene>
    <name evidence="9" type="primary">hisZ</name>
    <name evidence="12" type="ORF">SAMN04487864_104153</name>
</gene>
<evidence type="ECO:0000256" key="6">
    <source>
        <dbReference type="ARBA" id="ARBA00022605"/>
    </source>
</evidence>
<comment type="function">
    <text evidence="8 9">Required for the first step of histidine biosynthesis. May allow the feedback regulation of ATP phosphoribosyltransferase activity by histidine.</text>
</comment>
<evidence type="ECO:0000256" key="5">
    <source>
        <dbReference type="ARBA" id="ARBA00022490"/>
    </source>
</evidence>
<dbReference type="InterPro" id="IPR004517">
    <property type="entry name" value="HisZ"/>
</dbReference>
<dbReference type="UniPathway" id="UPA00031">
    <property type="reaction ID" value="UER00006"/>
</dbReference>
<dbReference type="EMBL" id="FMYW01000004">
    <property type="protein sequence ID" value="SDC27999.1"/>
    <property type="molecule type" value="Genomic_DNA"/>
</dbReference>
<evidence type="ECO:0000256" key="1">
    <source>
        <dbReference type="ARBA" id="ARBA00004496"/>
    </source>
</evidence>
<evidence type="ECO:0000313" key="12">
    <source>
        <dbReference type="EMBL" id="SDC27999.1"/>
    </source>
</evidence>
<keyword evidence="13" id="KW-1185">Reference proteome</keyword>
<dbReference type="HAMAP" id="MF_00125">
    <property type="entry name" value="HisZ"/>
    <property type="match status" value="1"/>
</dbReference>
<dbReference type="GO" id="GO:0005737">
    <property type="term" value="C:cytoplasm"/>
    <property type="evidence" value="ECO:0007669"/>
    <property type="project" value="UniProtKB-SubCell"/>
</dbReference>
<feature type="binding site" evidence="10">
    <location>
        <position position="123"/>
    </location>
    <ligand>
        <name>L-histidine</name>
        <dbReference type="ChEBI" id="CHEBI:57595"/>
    </ligand>
</feature>
<keyword evidence="6 9" id="KW-0028">Amino-acid biosynthesis</keyword>
<evidence type="ECO:0000256" key="3">
    <source>
        <dbReference type="ARBA" id="ARBA00005539"/>
    </source>
</evidence>
<evidence type="ECO:0000313" key="13">
    <source>
        <dbReference type="Proteomes" id="UP000198943"/>
    </source>
</evidence>
<dbReference type="GO" id="GO:0006427">
    <property type="term" value="P:histidyl-tRNA aminoacylation"/>
    <property type="evidence" value="ECO:0007669"/>
    <property type="project" value="TreeGrafter"/>
</dbReference>
<dbReference type="InterPro" id="IPR006195">
    <property type="entry name" value="aa-tRNA-synth_II"/>
</dbReference>
<dbReference type="CDD" id="cd00773">
    <property type="entry name" value="HisRS-like_core"/>
    <property type="match status" value="1"/>
</dbReference>
<comment type="miscellaneous">
    <text evidence="9">This function is generally fulfilled by the C-terminal part of HisG, which is missing in some bacteria such as this one.</text>
</comment>
<feature type="binding site" evidence="10">
    <location>
        <position position="127"/>
    </location>
    <ligand>
        <name>L-histidine</name>
        <dbReference type="ChEBI" id="CHEBI:57595"/>
    </ligand>
</feature>
<dbReference type="GO" id="GO:0004821">
    <property type="term" value="F:histidine-tRNA ligase activity"/>
    <property type="evidence" value="ECO:0007669"/>
    <property type="project" value="TreeGrafter"/>
</dbReference>
<dbReference type="InterPro" id="IPR041715">
    <property type="entry name" value="HisRS-like_core"/>
</dbReference>
<protein>
    <recommendedName>
        <fullName evidence="4 9">ATP phosphoribosyltransferase regulatory subunit</fullName>
    </recommendedName>
</protein>
<sequence>MTETILQVPYGTRDVLPGEASARRQMEDKICSLFALWGYDEVATPTFEYLDTFAGMGQPGAGAFKFFDRKDNILMLRTDMTTPIARMVATRMRKDESVKRLSYRAQLFRYEEAQAGRQCEFTQCGIEMMGAAGAAADAEVIALAVSTLMEAGLKDFNITLGHMEFINGLIEAATLTEEQAKDIKHCLIRRNAAGLENVVEAAKIPEQLALIFKELLFLHGGIALLEDMQKRVLSRRCWNALENLREIYELAKAYGVERYLSFDLGLTRSLDYYTGMLFEGYAAGMGYSLIGGGRYDNMMQRFGKPCPATGFALGIDRIALTLERQGKQFVEQPETLFIAYGEGKTAEGIRAACALRKDGKRVKLADRAMTETEMQQAVQENHYSTWKYIG</sequence>
<evidence type="ECO:0000256" key="9">
    <source>
        <dbReference type="HAMAP-Rule" id="MF_00125"/>
    </source>
</evidence>
<dbReference type="GO" id="GO:0016757">
    <property type="term" value="F:glycosyltransferase activity"/>
    <property type="evidence" value="ECO:0007669"/>
    <property type="project" value="UniProtKB-KW"/>
</dbReference>
<keyword evidence="7 9" id="KW-0368">Histidine biosynthesis</keyword>
<evidence type="ECO:0000256" key="2">
    <source>
        <dbReference type="ARBA" id="ARBA00004667"/>
    </source>
</evidence>
<proteinExistence type="inferred from homology"/>
<dbReference type="Gene3D" id="3.30.930.10">
    <property type="entry name" value="Bira Bifunctional Protein, Domain 2"/>
    <property type="match status" value="1"/>
</dbReference>
<dbReference type="PIRSF" id="PIRSF001549">
    <property type="entry name" value="His-tRNA_synth"/>
    <property type="match status" value="1"/>
</dbReference>
<comment type="pathway">
    <text evidence="2 9">Amino-acid biosynthesis; L-histidine biosynthesis; L-histidine from 5-phospho-alpha-D-ribose 1-diphosphate: step 1/9.</text>
</comment>
<feature type="domain" description="Aminoacyl-transfer RNA synthetases class-II family profile" evidence="11">
    <location>
        <begin position="19"/>
        <end position="333"/>
    </location>
</feature>
<dbReference type="SUPFAM" id="SSF55681">
    <property type="entry name" value="Class II aaRS and biotin synthetases"/>
    <property type="match status" value="1"/>
</dbReference>
<evidence type="ECO:0000256" key="4">
    <source>
        <dbReference type="ARBA" id="ARBA00020397"/>
    </source>
</evidence>
<organism evidence="12 13">
    <name type="scientific">Succiniclasticum ruminis</name>
    <dbReference type="NCBI Taxonomy" id="40841"/>
    <lineage>
        <taxon>Bacteria</taxon>
        <taxon>Bacillati</taxon>
        <taxon>Bacillota</taxon>
        <taxon>Negativicutes</taxon>
        <taxon>Acidaminococcales</taxon>
        <taxon>Acidaminococcaceae</taxon>
        <taxon>Succiniclasticum</taxon>
    </lineage>
</organism>
<comment type="subunit">
    <text evidence="9">Heteromultimer composed of HisG and HisZ subunits.</text>
</comment>
<dbReference type="InterPro" id="IPR045864">
    <property type="entry name" value="aa-tRNA-synth_II/BPL/LPL"/>
</dbReference>
<feature type="binding site" evidence="10">
    <location>
        <position position="109"/>
    </location>
    <ligand>
        <name>L-histidine</name>
        <dbReference type="ChEBI" id="CHEBI:57595"/>
    </ligand>
</feature>
<dbReference type="InterPro" id="IPR004516">
    <property type="entry name" value="HisRS/HisZ"/>
</dbReference>
<dbReference type="PROSITE" id="PS50862">
    <property type="entry name" value="AA_TRNA_LIGASE_II"/>
    <property type="match status" value="1"/>
</dbReference>
<keyword evidence="5 9" id="KW-0963">Cytoplasm</keyword>
<dbReference type="PANTHER" id="PTHR43707">
    <property type="entry name" value="HISTIDYL-TRNA SYNTHETASE"/>
    <property type="match status" value="1"/>
</dbReference>
<keyword evidence="12" id="KW-0808">Transferase</keyword>
<evidence type="ECO:0000256" key="7">
    <source>
        <dbReference type="ARBA" id="ARBA00023102"/>
    </source>
</evidence>
<dbReference type="AlphaFoldDB" id="A0A1G6KA94"/>
<accession>A0A1G6KA94</accession>
<dbReference type="Proteomes" id="UP000198943">
    <property type="component" value="Unassembled WGS sequence"/>
</dbReference>
<comment type="subcellular location">
    <subcellularLocation>
        <location evidence="1 9">Cytoplasm</location>
    </subcellularLocation>
</comment>
<dbReference type="NCBIfam" id="TIGR00443">
    <property type="entry name" value="hisZ_biosyn_reg"/>
    <property type="match status" value="1"/>
</dbReference>
<feature type="binding site" evidence="10">
    <location>
        <begin position="272"/>
        <end position="273"/>
    </location>
    <ligand>
        <name>L-histidine</name>
        <dbReference type="ChEBI" id="CHEBI:57595"/>
    </ligand>
</feature>
<dbReference type="RefSeq" id="WP_176760407.1">
    <property type="nucleotide sequence ID" value="NZ_FMYW01000004.1"/>
</dbReference>
<evidence type="ECO:0000259" key="11">
    <source>
        <dbReference type="PROSITE" id="PS50862"/>
    </source>
</evidence>
<dbReference type="PANTHER" id="PTHR43707:SF6">
    <property type="entry name" value="ATP PHOSPHORIBOSYLTRANSFERASE REGULATORY SUBUNIT"/>
    <property type="match status" value="1"/>
</dbReference>
<name>A0A1G6KA94_9FIRM</name>
<dbReference type="GO" id="GO:0000105">
    <property type="term" value="P:L-histidine biosynthetic process"/>
    <property type="evidence" value="ECO:0007669"/>
    <property type="project" value="UniProtKB-UniRule"/>
</dbReference>
<evidence type="ECO:0000256" key="8">
    <source>
        <dbReference type="ARBA" id="ARBA00025246"/>
    </source>
</evidence>
<dbReference type="GO" id="GO:0140096">
    <property type="term" value="F:catalytic activity, acting on a protein"/>
    <property type="evidence" value="ECO:0007669"/>
    <property type="project" value="UniProtKB-ARBA"/>
</dbReference>